<evidence type="ECO:0000256" key="3">
    <source>
        <dbReference type="PROSITE-ProRule" id="PRU00708"/>
    </source>
</evidence>
<accession>A0A438FKX8</accession>
<feature type="domain" description="DYW" evidence="4">
    <location>
        <begin position="404"/>
        <end position="490"/>
    </location>
</feature>
<comment type="caution">
    <text evidence="5">The sequence shown here is derived from an EMBL/GenBank/DDBJ whole genome shotgun (WGS) entry which is preliminary data.</text>
</comment>
<dbReference type="InterPro" id="IPR011990">
    <property type="entry name" value="TPR-like_helical_dom_sf"/>
</dbReference>
<dbReference type="AlphaFoldDB" id="A0A438FKX8"/>
<keyword evidence="2" id="KW-0677">Repeat</keyword>
<evidence type="ECO:0000256" key="1">
    <source>
        <dbReference type="ARBA" id="ARBA00006643"/>
    </source>
</evidence>
<dbReference type="GO" id="GO:0008270">
    <property type="term" value="F:zinc ion binding"/>
    <property type="evidence" value="ECO:0007669"/>
    <property type="project" value="InterPro"/>
</dbReference>
<dbReference type="GO" id="GO:0009451">
    <property type="term" value="P:RNA modification"/>
    <property type="evidence" value="ECO:0007669"/>
    <property type="project" value="InterPro"/>
</dbReference>
<evidence type="ECO:0000313" key="5">
    <source>
        <dbReference type="EMBL" id="RVW60150.1"/>
    </source>
</evidence>
<dbReference type="Pfam" id="PF01535">
    <property type="entry name" value="PPR"/>
    <property type="match status" value="2"/>
</dbReference>
<dbReference type="Proteomes" id="UP000288805">
    <property type="component" value="Unassembled WGS sequence"/>
</dbReference>
<dbReference type="InterPro" id="IPR032867">
    <property type="entry name" value="DYW_dom"/>
</dbReference>
<dbReference type="GO" id="GO:0003723">
    <property type="term" value="F:RNA binding"/>
    <property type="evidence" value="ECO:0007669"/>
    <property type="project" value="InterPro"/>
</dbReference>
<evidence type="ECO:0000313" key="6">
    <source>
        <dbReference type="Proteomes" id="UP000288805"/>
    </source>
</evidence>
<gene>
    <name evidence="5" type="primary">PCMP-H70_4</name>
    <name evidence="5" type="ORF">CK203_092301</name>
</gene>
<sequence>MLLACMPNVGHWIMPTNCLMKCRTGILFPGLLSFLGIGRSDECFRVFRDMLIWHRPTEFAFASVISACSGDGDCGRQVDALALKTSFDSCVYVGNDLIMMYCRSCGGVDEAWSVSKAMGFRNLVSWNSMIARFQWPLPCKAYSSLGGEVNYCYRIFLELDGRQDVVSWTGIIAAFAERDPEEALLLFPQLLQECLASDCHMFSIVLKACVGLATEQHASIVQSYVLKVGLEDDTVLANALIHAYARCGSIALSKQAFDKMGYPDTVSGYSMLKAYAMNGQGKEALQLFSRMDAQPDGATFVAILSACSHAGMAKELIGKMPMEPDSVVWSALLGGCRKHDGRFNEARLIRREMEGKTVRKEPGLSWIEVGNQVHEFASRGQQHLEREAICARLEELVRRLKDLGYVPQISLALHDIEYEHKEEQLYYHSEKLALVFALMDVGSMCCNGNIIKIMKNIRICVDCHNFMKLASKLVEMEIVVRDSNRFHHFKVKPPGMASHAWLLPWLSLYSSPVLNFWSLLYASFEMEDFAHPSMTKPSNSAISVAPLNAVGNWISVMGTLQGLNCWKKELTHRKENLEINTKLVAAMGQIEELKSERTSRRETAEDGDQMLELWETTDPNGTITLTVAKAHMFVLDTIKCGIHQQNHPMTILSIPELPLSILGSLTPSCLLGSPLFKCFKSEIQDLECWISNPKEILELCYFGPGISIVIPGNTGIPEWIRQQKKRSTVATKLPQNWVWDDAGEYEQKHPKVLQASSCHGNKVDHRSAVGLTNIHVEIICDHTEGIKLNHPPMVWKINDNALGSQNHRLTQLDLLWNYVDWICCARY</sequence>
<evidence type="ECO:0000259" key="4">
    <source>
        <dbReference type="Pfam" id="PF14432"/>
    </source>
</evidence>
<protein>
    <submittedName>
        <fullName evidence="5">Pentatricopeptide repeat-containing protein</fullName>
    </submittedName>
</protein>
<dbReference type="InterPro" id="IPR046960">
    <property type="entry name" value="PPR_At4g14850-like_plant"/>
</dbReference>
<dbReference type="PANTHER" id="PTHR47926:SF382">
    <property type="entry name" value="PENTACOTRIPEPTIDE-REPEAT REGION OF PRORP DOMAIN-CONTAINING PROTEIN"/>
    <property type="match status" value="1"/>
</dbReference>
<organism evidence="5 6">
    <name type="scientific">Vitis vinifera</name>
    <name type="common">Grape</name>
    <dbReference type="NCBI Taxonomy" id="29760"/>
    <lineage>
        <taxon>Eukaryota</taxon>
        <taxon>Viridiplantae</taxon>
        <taxon>Streptophyta</taxon>
        <taxon>Embryophyta</taxon>
        <taxon>Tracheophyta</taxon>
        <taxon>Spermatophyta</taxon>
        <taxon>Magnoliopsida</taxon>
        <taxon>eudicotyledons</taxon>
        <taxon>Gunneridae</taxon>
        <taxon>Pentapetalae</taxon>
        <taxon>rosids</taxon>
        <taxon>Vitales</taxon>
        <taxon>Vitaceae</taxon>
        <taxon>Viteae</taxon>
        <taxon>Vitis</taxon>
    </lineage>
</organism>
<comment type="similarity">
    <text evidence="1">Belongs to the PPR family. PCMP-H subfamily.</text>
</comment>
<name>A0A438FKX8_VITVI</name>
<evidence type="ECO:0000256" key="2">
    <source>
        <dbReference type="ARBA" id="ARBA00022737"/>
    </source>
</evidence>
<feature type="repeat" description="PPR" evidence="3">
    <location>
        <begin position="325"/>
        <end position="360"/>
    </location>
</feature>
<proteinExistence type="inferred from homology"/>
<dbReference type="PROSITE" id="PS51375">
    <property type="entry name" value="PPR"/>
    <property type="match status" value="1"/>
</dbReference>
<dbReference type="PANTHER" id="PTHR47926">
    <property type="entry name" value="PENTATRICOPEPTIDE REPEAT-CONTAINING PROTEIN"/>
    <property type="match status" value="1"/>
</dbReference>
<reference evidence="5 6" key="1">
    <citation type="journal article" date="2018" name="PLoS Genet.">
        <title>Population sequencing reveals clonal diversity and ancestral inbreeding in the grapevine cultivar Chardonnay.</title>
        <authorList>
            <person name="Roach M.J."/>
            <person name="Johnson D.L."/>
            <person name="Bohlmann J."/>
            <person name="van Vuuren H.J."/>
            <person name="Jones S.J."/>
            <person name="Pretorius I.S."/>
            <person name="Schmidt S.A."/>
            <person name="Borneman A.R."/>
        </authorList>
    </citation>
    <scope>NUCLEOTIDE SEQUENCE [LARGE SCALE GENOMIC DNA]</scope>
    <source>
        <strain evidence="6">cv. Chardonnay</strain>
        <tissue evidence="5">Leaf</tissue>
    </source>
</reference>
<dbReference type="Gene3D" id="1.25.40.10">
    <property type="entry name" value="Tetratricopeptide repeat domain"/>
    <property type="match status" value="2"/>
</dbReference>
<dbReference type="InterPro" id="IPR002885">
    <property type="entry name" value="PPR_rpt"/>
</dbReference>
<dbReference type="Pfam" id="PF14432">
    <property type="entry name" value="DYW_deaminase"/>
    <property type="match status" value="1"/>
</dbReference>
<dbReference type="EMBL" id="QGNW01000869">
    <property type="protein sequence ID" value="RVW60150.1"/>
    <property type="molecule type" value="Genomic_DNA"/>
</dbReference>